<dbReference type="Gene3D" id="1.10.10.10">
    <property type="entry name" value="Winged helix-like DNA-binding domain superfamily/Winged helix DNA-binding domain"/>
    <property type="match status" value="1"/>
</dbReference>
<accession>A0A3P4AWU3</accession>
<dbReference type="EMBL" id="UWPJ01000004">
    <property type="protein sequence ID" value="VCU67968.1"/>
    <property type="molecule type" value="Genomic_DNA"/>
</dbReference>
<dbReference type="SUPFAM" id="SSF46785">
    <property type="entry name" value="Winged helix' DNA-binding domain"/>
    <property type="match status" value="1"/>
</dbReference>
<keyword evidence="7" id="KW-1185">Reference proteome</keyword>
<comment type="similarity">
    <text evidence="1">Belongs to the LysR transcriptional regulatory family.</text>
</comment>
<evidence type="ECO:0000313" key="6">
    <source>
        <dbReference type="EMBL" id="VCU67968.1"/>
    </source>
</evidence>
<dbReference type="OrthoDB" id="8587114at2"/>
<dbReference type="FunFam" id="1.10.10.10:FF:000001">
    <property type="entry name" value="LysR family transcriptional regulator"/>
    <property type="match status" value="1"/>
</dbReference>
<evidence type="ECO:0000256" key="2">
    <source>
        <dbReference type="ARBA" id="ARBA00023015"/>
    </source>
</evidence>
<dbReference type="InterPro" id="IPR050950">
    <property type="entry name" value="HTH-type_LysR_regulators"/>
</dbReference>
<evidence type="ECO:0000256" key="4">
    <source>
        <dbReference type="ARBA" id="ARBA00023163"/>
    </source>
</evidence>
<evidence type="ECO:0000256" key="1">
    <source>
        <dbReference type="ARBA" id="ARBA00009437"/>
    </source>
</evidence>
<organism evidence="6 7">
    <name type="scientific">Pigmentiphaga humi</name>
    <dbReference type="NCBI Taxonomy" id="2478468"/>
    <lineage>
        <taxon>Bacteria</taxon>
        <taxon>Pseudomonadati</taxon>
        <taxon>Pseudomonadota</taxon>
        <taxon>Betaproteobacteria</taxon>
        <taxon>Burkholderiales</taxon>
        <taxon>Alcaligenaceae</taxon>
        <taxon>Pigmentiphaga</taxon>
    </lineage>
</organism>
<dbReference type="Pfam" id="PF03466">
    <property type="entry name" value="LysR_substrate"/>
    <property type="match status" value="1"/>
</dbReference>
<dbReference type="SUPFAM" id="SSF53850">
    <property type="entry name" value="Periplasmic binding protein-like II"/>
    <property type="match status" value="1"/>
</dbReference>
<dbReference type="PRINTS" id="PR00039">
    <property type="entry name" value="HTHLYSR"/>
</dbReference>
<dbReference type="GO" id="GO:0003677">
    <property type="term" value="F:DNA binding"/>
    <property type="evidence" value="ECO:0007669"/>
    <property type="project" value="UniProtKB-KW"/>
</dbReference>
<reference evidence="6 7" key="1">
    <citation type="submission" date="2018-10" db="EMBL/GenBank/DDBJ databases">
        <authorList>
            <person name="Criscuolo A."/>
        </authorList>
    </citation>
    <scope>NUCLEOTIDE SEQUENCE [LARGE SCALE GENOMIC DNA]</scope>
    <source>
        <strain evidence="6">DnA1</strain>
    </source>
</reference>
<evidence type="ECO:0000313" key="7">
    <source>
        <dbReference type="Proteomes" id="UP000277294"/>
    </source>
</evidence>
<dbReference type="InterPro" id="IPR036390">
    <property type="entry name" value="WH_DNA-bd_sf"/>
</dbReference>
<dbReference type="InterPro" id="IPR036388">
    <property type="entry name" value="WH-like_DNA-bd_sf"/>
</dbReference>
<dbReference type="AlphaFoldDB" id="A0A3P4AWU3"/>
<dbReference type="PANTHER" id="PTHR30419">
    <property type="entry name" value="HTH-TYPE TRANSCRIPTIONAL REGULATOR YBHD"/>
    <property type="match status" value="1"/>
</dbReference>
<dbReference type="GO" id="GO:0003700">
    <property type="term" value="F:DNA-binding transcription factor activity"/>
    <property type="evidence" value="ECO:0007669"/>
    <property type="project" value="InterPro"/>
</dbReference>
<dbReference type="PANTHER" id="PTHR30419:SF30">
    <property type="entry name" value="LYSR FAMILY TRANSCRIPTIONAL REGULATOR"/>
    <property type="match status" value="1"/>
</dbReference>
<dbReference type="Gene3D" id="3.40.190.290">
    <property type="match status" value="1"/>
</dbReference>
<protein>
    <submittedName>
        <fullName evidence="6">HTH-type transcriptional regulator CynR</fullName>
    </submittedName>
</protein>
<dbReference type="Proteomes" id="UP000277294">
    <property type="component" value="Unassembled WGS sequence"/>
</dbReference>
<sequence length="304" mass="33072">MNISSRQLAAFVSVAQLGSFTRASEKAHMTQSGLSIMIRELEGQLGCRLFDRTTRSVRLTEAGALLLPVAMRATDDLGHVVGEIAKLEVKQQRSLRIGCTPMLAAFFLPIIYQEFRDAHPLFSLQLIDAEAAVIQEQVKAGELDCGLGIFFKPISGIQRSLLFRSRLIYVRASHQPPLGKPLSELPTLHWADLPELPLLKLPQSSPIQQLVEKQLQKCGLNRPVHGQFNHIETVVAMAAAGAGGAVVPAFAWGKCAHYGIEGAFIGEPNVTVDFYLTTARGKLAPESVKELSDVLSAALERVAT</sequence>
<keyword evidence="4" id="KW-0804">Transcription</keyword>
<dbReference type="InterPro" id="IPR005119">
    <property type="entry name" value="LysR_subst-bd"/>
</dbReference>
<dbReference type="Pfam" id="PF00126">
    <property type="entry name" value="HTH_1"/>
    <property type="match status" value="1"/>
</dbReference>
<name>A0A3P4AWU3_9BURK</name>
<keyword evidence="2" id="KW-0805">Transcription regulation</keyword>
<proteinExistence type="inferred from homology"/>
<dbReference type="GO" id="GO:0005829">
    <property type="term" value="C:cytosol"/>
    <property type="evidence" value="ECO:0007669"/>
    <property type="project" value="TreeGrafter"/>
</dbReference>
<dbReference type="InterPro" id="IPR000847">
    <property type="entry name" value="LysR_HTH_N"/>
</dbReference>
<evidence type="ECO:0000259" key="5">
    <source>
        <dbReference type="PROSITE" id="PS50931"/>
    </source>
</evidence>
<evidence type="ECO:0000256" key="3">
    <source>
        <dbReference type="ARBA" id="ARBA00023125"/>
    </source>
</evidence>
<feature type="domain" description="HTH lysR-type" evidence="5">
    <location>
        <begin position="1"/>
        <end position="60"/>
    </location>
</feature>
<gene>
    <name evidence="6" type="primary">cynR_1</name>
    <name evidence="6" type="ORF">PIGHUM_00014</name>
</gene>
<dbReference type="PROSITE" id="PS50931">
    <property type="entry name" value="HTH_LYSR"/>
    <property type="match status" value="1"/>
</dbReference>
<keyword evidence="3" id="KW-0238">DNA-binding</keyword>
<dbReference type="RefSeq" id="WP_124077205.1">
    <property type="nucleotide sequence ID" value="NZ_UWPJ01000004.1"/>
</dbReference>